<dbReference type="EMBL" id="AEPB01000015">
    <property type="protein sequence ID" value="EGA90516.1"/>
    <property type="molecule type" value="Genomic_DNA"/>
</dbReference>
<name>E7RED5_9BACL</name>
<gene>
    <name evidence="2" type="ORF">GPDM_04124</name>
</gene>
<evidence type="ECO:0008006" key="4">
    <source>
        <dbReference type="Google" id="ProtNLM"/>
    </source>
</evidence>
<evidence type="ECO:0000313" key="2">
    <source>
        <dbReference type="EMBL" id="EGA90516.1"/>
    </source>
</evidence>
<organism evidence="2 3">
    <name type="scientific">Planococcus donghaensis MPA1U2</name>
    <dbReference type="NCBI Taxonomy" id="933115"/>
    <lineage>
        <taxon>Bacteria</taxon>
        <taxon>Bacillati</taxon>
        <taxon>Bacillota</taxon>
        <taxon>Bacilli</taxon>
        <taxon>Bacillales</taxon>
        <taxon>Caryophanaceae</taxon>
        <taxon>Planococcus</taxon>
    </lineage>
</organism>
<comment type="caution">
    <text evidence="2">The sequence shown here is derived from an EMBL/GenBank/DDBJ whole genome shotgun (WGS) entry which is preliminary data.</text>
</comment>
<dbReference type="AlphaFoldDB" id="E7RED5"/>
<feature type="chain" id="PRO_5003224045" description="Lipoprotein" evidence="1">
    <location>
        <begin position="29"/>
        <end position="300"/>
    </location>
</feature>
<evidence type="ECO:0000256" key="1">
    <source>
        <dbReference type="SAM" id="SignalP"/>
    </source>
</evidence>
<sequence length="300" mass="33499">MKIQVKKLMLSTIVTSFVFTGGVGNVFAQETSTNAKPETEQMQQNKQETKYSKKVMEAVRVALGADAKSTQKDSAINTLPKTQVMDYYLASFGKKLKGNEVRRAVKEVFSVDLNMISEMNYGSKLSVYSDDIMESLRVSLGEAPTSKAKDEQIMSMMKNEVMDLYIKQHDYSLTGVASRALINGIYGVNLEGISGLEYLQIAIYSKGQWIIKSDKDLFMLKSSLDDVDVSISTTPYFKEVTGSDQLPAALKNKFLDMGFTYIEETNLLYYKDPAGKSVSDQFKGQVIRLLAGTVINQYQK</sequence>
<keyword evidence="1" id="KW-0732">Signal</keyword>
<dbReference type="eggNOG" id="ENOG5031VAP">
    <property type="taxonomic scope" value="Bacteria"/>
</dbReference>
<reference evidence="2 3" key="1">
    <citation type="journal article" date="2011" name="J. Bacteriol.">
        <title>The Draft Genome of Planococcus donghaensis MPA1U2 Reveals Nonsporulation Pathways Controlled by a Conserved Spo0A Regulon.</title>
        <authorList>
            <person name="Pearson M.D."/>
            <person name="Noller H.F."/>
        </authorList>
    </citation>
    <scope>NUCLEOTIDE SEQUENCE [LARGE SCALE GENOMIC DNA]</scope>
    <source>
        <strain evidence="2 3">MPA1U2</strain>
    </source>
</reference>
<accession>E7RED5</accession>
<proteinExistence type="predicted"/>
<dbReference type="RefSeq" id="WP_008429217.1">
    <property type="nucleotide sequence ID" value="NZ_AEPB01000015.1"/>
</dbReference>
<evidence type="ECO:0000313" key="3">
    <source>
        <dbReference type="Proteomes" id="UP000003052"/>
    </source>
</evidence>
<dbReference type="Proteomes" id="UP000003052">
    <property type="component" value="Unassembled WGS sequence"/>
</dbReference>
<feature type="signal peptide" evidence="1">
    <location>
        <begin position="1"/>
        <end position="28"/>
    </location>
</feature>
<protein>
    <recommendedName>
        <fullName evidence="4">Lipoprotein</fullName>
    </recommendedName>
</protein>